<feature type="transmembrane region" description="Helical" evidence="1">
    <location>
        <begin position="66"/>
        <end position="89"/>
    </location>
</feature>
<keyword evidence="1" id="KW-0812">Transmembrane</keyword>
<keyword evidence="3" id="KW-1185">Reference proteome</keyword>
<gene>
    <name evidence="2" type="ORF">HPB51_027478</name>
</gene>
<organism evidence="2 3">
    <name type="scientific">Rhipicephalus microplus</name>
    <name type="common">Cattle tick</name>
    <name type="synonym">Boophilus microplus</name>
    <dbReference type="NCBI Taxonomy" id="6941"/>
    <lineage>
        <taxon>Eukaryota</taxon>
        <taxon>Metazoa</taxon>
        <taxon>Ecdysozoa</taxon>
        <taxon>Arthropoda</taxon>
        <taxon>Chelicerata</taxon>
        <taxon>Arachnida</taxon>
        <taxon>Acari</taxon>
        <taxon>Parasitiformes</taxon>
        <taxon>Ixodida</taxon>
        <taxon>Ixodoidea</taxon>
        <taxon>Ixodidae</taxon>
        <taxon>Rhipicephalinae</taxon>
        <taxon>Rhipicephalus</taxon>
        <taxon>Boophilus</taxon>
    </lineage>
</organism>
<protein>
    <submittedName>
        <fullName evidence="2">Uncharacterized protein</fullName>
    </submittedName>
</protein>
<dbReference type="EMBL" id="JABSTU010004065">
    <property type="protein sequence ID" value="KAH7964284.1"/>
    <property type="molecule type" value="Genomic_DNA"/>
</dbReference>
<accession>A0A9J6D031</accession>
<evidence type="ECO:0000313" key="2">
    <source>
        <dbReference type="EMBL" id="KAH7964284.1"/>
    </source>
</evidence>
<evidence type="ECO:0000256" key="1">
    <source>
        <dbReference type="SAM" id="Phobius"/>
    </source>
</evidence>
<dbReference type="Proteomes" id="UP000821866">
    <property type="component" value="Unassembled WGS sequence"/>
</dbReference>
<dbReference type="AlphaFoldDB" id="A0A9J6D031"/>
<sequence length="282" mass="31555">MYDDTIMLTKTFSRMSTVAQRSRSLANDREGTPDATQWESADVVVNVVASERSRIASRFHLPCLRLAYRCVGTLSMFGLMLFLLGAAIVCSMREALARSSPSFDNMQAIFTGGFTRKVTIHVEMTTPPTEKSLRAHRGSHLIATDKTSTTNSTTSETTTTTGDEACQLNTDSFICRSALMGWYYKENRCRSTAEDEYVVCAHFIGKLTSERDCRSRCFLFQKKNCAGFRTVLRPCSTSDLSRSWYYFNVSLGHCVQWEYPDGACPNITAGQGFKSRVSKNLS</sequence>
<proteinExistence type="predicted"/>
<evidence type="ECO:0000313" key="3">
    <source>
        <dbReference type="Proteomes" id="UP000821866"/>
    </source>
</evidence>
<keyword evidence="1" id="KW-0472">Membrane</keyword>
<name>A0A9J6D031_RHIMP</name>
<keyword evidence="1" id="KW-1133">Transmembrane helix</keyword>
<comment type="caution">
    <text evidence="2">The sequence shown here is derived from an EMBL/GenBank/DDBJ whole genome shotgun (WGS) entry which is preliminary data.</text>
</comment>
<reference evidence="2" key="1">
    <citation type="journal article" date="2020" name="Cell">
        <title>Large-Scale Comparative Analyses of Tick Genomes Elucidate Their Genetic Diversity and Vector Capacities.</title>
        <authorList>
            <consortium name="Tick Genome and Microbiome Consortium (TIGMIC)"/>
            <person name="Jia N."/>
            <person name="Wang J."/>
            <person name="Shi W."/>
            <person name="Du L."/>
            <person name="Sun Y."/>
            <person name="Zhan W."/>
            <person name="Jiang J.F."/>
            <person name="Wang Q."/>
            <person name="Zhang B."/>
            <person name="Ji P."/>
            <person name="Bell-Sakyi L."/>
            <person name="Cui X.M."/>
            <person name="Yuan T.T."/>
            <person name="Jiang B.G."/>
            <person name="Yang W.F."/>
            <person name="Lam T.T."/>
            <person name="Chang Q.C."/>
            <person name="Ding S.J."/>
            <person name="Wang X.J."/>
            <person name="Zhu J.G."/>
            <person name="Ruan X.D."/>
            <person name="Zhao L."/>
            <person name="Wei J.T."/>
            <person name="Ye R.Z."/>
            <person name="Que T.C."/>
            <person name="Du C.H."/>
            <person name="Zhou Y.H."/>
            <person name="Cheng J.X."/>
            <person name="Dai P.F."/>
            <person name="Guo W.B."/>
            <person name="Han X.H."/>
            <person name="Huang E.J."/>
            <person name="Li L.F."/>
            <person name="Wei W."/>
            <person name="Gao Y.C."/>
            <person name="Liu J.Z."/>
            <person name="Shao H.Z."/>
            <person name="Wang X."/>
            <person name="Wang C.C."/>
            <person name="Yang T.C."/>
            <person name="Huo Q.B."/>
            <person name="Li W."/>
            <person name="Chen H.Y."/>
            <person name="Chen S.E."/>
            <person name="Zhou L.G."/>
            <person name="Ni X.B."/>
            <person name="Tian J.H."/>
            <person name="Sheng Y."/>
            <person name="Liu T."/>
            <person name="Pan Y.S."/>
            <person name="Xia L.Y."/>
            <person name="Li J."/>
            <person name="Zhao F."/>
            <person name="Cao W.C."/>
        </authorList>
    </citation>
    <scope>NUCLEOTIDE SEQUENCE</scope>
    <source>
        <strain evidence="2">Rmic-2018</strain>
    </source>
</reference>
<reference evidence="2" key="2">
    <citation type="submission" date="2021-09" db="EMBL/GenBank/DDBJ databases">
        <authorList>
            <person name="Jia N."/>
            <person name="Wang J."/>
            <person name="Shi W."/>
            <person name="Du L."/>
            <person name="Sun Y."/>
            <person name="Zhan W."/>
            <person name="Jiang J."/>
            <person name="Wang Q."/>
            <person name="Zhang B."/>
            <person name="Ji P."/>
            <person name="Sakyi L.B."/>
            <person name="Cui X."/>
            <person name="Yuan T."/>
            <person name="Jiang B."/>
            <person name="Yang W."/>
            <person name="Lam T.T.-Y."/>
            <person name="Chang Q."/>
            <person name="Ding S."/>
            <person name="Wang X."/>
            <person name="Zhu J."/>
            <person name="Ruan X."/>
            <person name="Zhao L."/>
            <person name="Wei J."/>
            <person name="Que T."/>
            <person name="Du C."/>
            <person name="Cheng J."/>
            <person name="Dai P."/>
            <person name="Han X."/>
            <person name="Huang E."/>
            <person name="Gao Y."/>
            <person name="Liu J."/>
            <person name="Shao H."/>
            <person name="Ye R."/>
            <person name="Li L."/>
            <person name="Wei W."/>
            <person name="Wang X."/>
            <person name="Wang C."/>
            <person name="Huo Q."/>
            <person name="Li W."/>
            <person name="Guo W."/>
            <person name="Chen H."/>
            <person name="Chen S."/>
            <person name="Zhou L."/>
            <person name="Zhou L."/>
            <person name="Ni X."/>
            <person name="Tian J."/>
            <person name="Zhou Y."/>
            <person name="Sheng Y."/>
            <person name="Liu T."/>
            <person name="Pan Y."/>
            <person name="Xia L."/>
            <person name="Li J."/>
            <person name="Zhao F."/>
            <person name="Cao W."/>
        </authorList>
    </citation>
    <scope>NUCLEOTIDE SEQUENCE</scope>
    <source>
        <strain evidence="2">Rmic-2018</strain>
        <tissue evidence="2">Larvae</tissue>
    </source>
</reference>